<dbReference type="CDD" id="cd06661">
    <property type="entry name" value="GGCT_like"/>
    <property type="match status" value="1"/>
</dbReference>
<keyword evidence="1" id="KW-0456">Lyase</keyword>
<protein>
    <recommendedName>
        <fullName evidence="6">AIG2-like family protein</fullName>
    </recommendedName>
</protein>
<dbReference type="RefSeq" id="WP_145289892.1">
    <property type="nucleotide sequence ID" value="NZ_CP036291.1"/>
</dbReference>
<proteinExistence type="predicted"/>
<dbReference type="PANTHER" id="PTHR12935">
    <property type="entry name" value="GAMMA-GLUTAMYLCYCLOTRANSFERASE"/>
    <property type="match status" value="1"/>
</dbReference>
<feature type="binding site" evidence="3">
    <location>
        <begin position="11"/>
        <end position="16"/>
    </location>
    <ligand>
        <name>substrate</name>
    </ligand>
</feature>
<evidence type="ECO:0000313" key="4">
    <source>
        <dbReference type="EMBL" id="QDU90758.1"/>
    </source>
</evidence>
<dbReference type="Proteomes" id="UP000317429">
    <property type="component" value="Chromosome"/>
</dbReference>
<feature type="binding site" evidence="3">
    <location>
        <position position="127"/>
    </location>
    <ligand>
        <name>substrate</name>
    </ligand>
</feature>
<dbReference type="PANTHER" id="PTHR12935:SF0">
    <property type="entry name" value="GAMMA-GLUTAMYLCYCLOTRANSFERASE"/>
    <property type="match status" value="1"/>
</dbReference>
<evidence type="ECO:0000256" key="3">
    <source>
        <dbReference type="PIRSR" id="PIRSR617939-2"/>
    </source>
</evidence>
<dbReference type="EMBL" id="CP036291">
    <property type="protein sequence ID" value="QDU90758.1"/>
    <property type="molecule type" value="Genomic_DNA"/>
</dbReference>
<feature type="active site" description="Proton acceptor" evidence="2">
    <location>
        <position position="87"/>
    </location>
</feature>
<dbReference type="InterPro" id="IPR013024">
    <property type="entry name" value="GGCT-like"/>
</dbReference>
<dbReference type="KEGG" id="pnd:Pla175_41700"/>
<evidence type="ECO:0008006" key="6">
    <source>
        <dbReference type="Google" id="ProtNLM"/>
    </source>
</evidence>
<evidence type="ECO:0000256" key="2">
    <source>
        <dbReference type="PIRSR" id="PIRSR617939-1"/>
    </source>
</evidence>
<evidence type="ECO:0000313" key="5">
    <source>
        <dbReference type="Proteomes" id="UP000317429"/>
    </source>
</evidence>
<gene>
    <name evidence="4" type="ORF">Pla175_41700</name>
</gene>
<dbReference type="AlphaFoldDB" id="A0A518DH11"/>
<keyword evidence="5" id="KW-1185">Reference proteome</keyword>
<dbReference type="SUPFAM" id="SSF110857">
    <property type="entry name" value="Gamma-glutamyl cyclotransferase-like"/>
    <property type="match status" value="1"/>
</dbReference>
<accession>A0A518DH11</accession>
<dbReference type="Pfam" id="PF13772">
    <property type="entry name" value="AIG2_2"/>
    <property type="match status" value="1"/>
</dbReference>
<name>A0A518DH11_9BACT</name>
<sequence>MPTPADQSFLYFAYGSNLLTRRLLERTPSAKKVATGLLRGYERRWHEASLDGSGKCDVHFVGDAASHVRGVVYQIELAEKPVLDAAETLGVGYDEKLAPIETTTGTLSAWLYYALKIDADAVPYDWYHALVVSGAEEHAFPPSYLQALRAVRTKPDEDKARSARYFGLANAV</sequence>
<dbReference type="Gene3D" id="3.10.490.10">
    <property type="entry name" value="Gamma-glutamyl cyclotransferase-like"/>
    <property type="match status" value="1"/>
</dbReference>
<dbReference type="GO" id="GO:0003839">
    <property type="term" value="F:gamma-glutamylcyclotransferase activity"/>
    <property type="evidence" value="ECO:0007669"/>
    <property type="project" value="InterPro"/>
</dbReference>
<organism evidence="4 5">
    <name type="scientific">Pirellulimonas nuda</name>
    <dbReference type="NCBI Taxonomy" id="2528009"/>
    <lineage>
        <taxon>Bacteria</taxon>
        <taxon>Pseudomonadati</taxon>
        <taxon>Planctomycetota</taxon>
        <taxon>Planctomycetia</taxon>
        <taxon>Pirellulales</taxon>
        <taxon>Lacipirellulaceae</taxon>
        <taxon>Pirellulimonas</taxon>
    </lineage>
</organism>
<evidence type="ECO:0000256" key="1">
    <source>
        <dbReference type="ARBA" id="ARBA00023239"/>
    </source>
</evidence>
<dbReference type="InterPro" id="IPR036568">
    <property type="entry name" value="GGCT-like_sf"/>
</dbReference>
<dbReference type="OrthoDB" id="158990at2"/>
<dbReference type="InterPro" id="IPR017939">
    <property type="entry name" value="G-Glutamylcylcotransferase"/>
</dbReference>
<reference evidence="4 5" key="1">
    <citation type="submission" date="2019-02" db="EMBL/GenBank/DDBJ databases">
        <title>Deep-cultivation of Planctomycetes and their phenomic and genomic characterization uncovers novel biology.</title>
        <authorList>
            <person name="Wiegand S."/>
            <person name="Jogler M."/>
            <person name="Boedeker C."/>
            <person name="Pinto D."/>
            <person name="Vollmers J."/>
            <person name="Rivas-Marin E."/>
            <person name="Kohn T."/>
            <person name="Peeters S.H."/>
            <person name="Heuer A."/>
            <person name="Rast P."/>
            <person name="Oberbeckmann S."/>
            <person name="Bunk B."/>
            <person name="Jeske O."/>
            <person name="Meyerdierks A."/>
            <person name="Storesund J.E."/>
            <person name="Kallscheuer N."/>
            <person name="Luecker S."/>
            <person name="Lage O.M."/>
            <person name="Pohl T."/>
            <person name="Merkel B.J."/>
            <person name="Hornburger P."/>
            <person name="Mueller R.-W."/>
            <person name="Bruemmer F."/>
            <person name="Labrenz M."/>
            <person name="Spormann A.M."/>
            <person name="Op den Camp H."/>
            <person name="Overmann J."/>
            <person name="Amann R."/>
            <person name="Jetten M.S.M."/>
            <person name="Mascher T."/>
            <person name="Medema M.H."/>
            <person name="Devos D.P."/>
            <person name="Kaster A.-K."/>
            <person name="Ovreas L."/>
            <person name="Rohde M."/>
            <person name="Galperin M.Y."/>
            <person name="Jogler C."/>
        </authorList>
    </citation>
    <scope>NUCLEOTIDE SEQUENCE [LARGE SCALE GENOMIC DNA]</scope>
    <source>
        <strain evidence="4 5">Pla175</strain>
    </source>
</reference>